<feature type="compositionally biased region" description="Low complexity" evidence="1">
    <location>
        <begin position="66"/>
        <end position="75"/>
    </location>
</feature>
<dbReference type="RefSeq" id="WP_169456089.1">
    <property type="nucleotide sequence ID" value="NZ_CP051774.1"/>
</dbReference>
<dbReference type="KEGG" id="luo:HHL09_18385"/>
<reference evidence="3 4" key="1">
    <citation type="submission" date="2020-04" db="EMBL/GenBank/DDBJ databases">
        <title>Luteolibacter sp. G-1-1-1 isolated from soil.</title>
        <authorList>
            <person name="Dahal R.H."/>
        </authorList>
    </citation>
    <scope>NUCLEOTIDE SEQUENCE [LARGE SCALE GENOMIC DNA]</scope>
    <source>
        <strain evidence="3 4">G-1-1-1</strain>
    </source>
</reference>
<feature type="region of interest" description="Disordered" evidence="1">
    <location>
        <begin position="50"/>
        <end position="80"/>
    </location>
</feature>
<name>A0A858RP01_9BACT</name>
<gene>
    <name evidence="3" type="ORF">HHL09_18385</name>
</gene>
<feature type="chain" id="PRO_5032386334" description="PpiC domain-containing protein" evidence="2">
    <location>
        <begin position="23"/>
        <end position="1108"/>
    </location>
</feature>
<evidence type="ECO:0000256" key="1">
    <source>
        <dbReference type="SAM" id="MobiDB-lite"/>
    </source>
</evidence>
<evidence type="ECO:0000313" key="3">
    <source>
        <dbReference type="EMBL" id="QJE97663.1"/>
    </source>
</evidence>
<proteinExistence type="predicted"/>
<evidence type="ECO:0000256" key="2">
    <source>
        <dbReference type="SAM" id="SignalP"/>
    </source>
</evidence>
<evidence type="ECO:0000313" key="4">
    <source>
        <dbReference type="Proteomes" id="UP000501812"/>
    </source>
</evidence>
<accession>A0A858RP01</accession>
<protein>
    <recommendedName>
        <fullName evidence="5">PpiC domain-containing protein</fullName>
    </recommendedName>
</protein>
<keyword evidence="4" id="KW-1185">Reference proteome</keyword>
<evidence type="ECO:0008006" key="5">
    <source>
        <dbReference type="Google" id="ProtNLM"/>
    </source>
</evidence>
<dbReference type="Proteomes" id="UP000501812">
    <property type="component" value="Chromosome"/>
</dbReference>
<sequence>MLMTLMVMLALSLLTLSSTSISTSGRNTDLAIARSNARLALSMAIAQLQRSTGPDQRITTTADQLSGSDPDSSSSAEERRHWTGVYKSWAAGVTNRPGPDFMTWLVSGDPDTVERPELAQGSGGDSIELVGKGTLGDARDGKVEVPALRVQDQNGGSARIAWWTGDQGTKAALATPPVPENQSVASVRGSLQGAPRNAVEFAEADQQRPFQDLELSDARIPKVTGWNQAAFLASDKDAPRALFHDLAPFSTGLMTNVRAGGFRKDFSMYLEKSASQAPSAPLYRVGNQAGINESELWLYYNLHKELKTRGRFTYTTGGTMSSSAPYFQIEGTMAAALADAEYFYKQPQIVSYQTVVSFQVRSANRLSVVIDPIVTYWNPLDVPVVMTPAFNSIKYWQLPYDMKISVGGRTYMTSMRKATGSRSGTDDGAYQYLTLVAGKVQPIVMKPGEVMMISQGPGTTTQPMTSSLNYVDGRAGWNFGGGYAFELVTGTDASGNKQYITVTGAETLSYEINPNSEISGGSQQWSVNHHETYYKEDRKERGESIGIGGVFVDYIFAPPYKESSPKPPTSRMRASGHPAVFAKIKPADTRPLSGSQLAEKQPVMIYSYNAKTENASDRGGRVFSRFNPKAMAVDFSDLSAAEQDVMPFEVQIQPLNSWRNRSLEVSTNGNGYFGGGMNAEFGTSFISTHSVPREAIVSMGAFQHAFANGFAVNAPPDGYAITNVRFPMLPHVSHPIGNSLAPSVIPAGSTQSNLGSRPMADHSYLANQALWDDWYLSGMAPQTSTNFSPRRAQKQVAEDFLNGTTPLPVTRYIADLGGRETSDLMSELFSGTNPTTGSTQLTATLLRVDGLFNVNSTSVEAWKAVLGSLKGRPIVVRDASGGESVKTDHDDGVPVSGLFAPQDVLASGQGNVDVKEPNQWVGRRTLTGEDIDSLAKAIVREVRKRGPFLSLADFVNRRVGSNKELARAGAIQAALDSKEVSVNAAYNSGDRAVSGTAGTFAFPEAETGPKSYGIPGIVKQGDILTPIAPILSVRSDSFIIRSYGESVDKDGKVLARAWCEAVVERDKNFVDPSEKVETAIANLRSEANKTFGRRYQVASFRWLHPDEV</sequence>
<organism evidence="3 4">
    <name type="scientific">Luteolibacter luteus</name>
    <dbReference type="NCBI Taxonomy" id="2728835"/>
    <lineage>
        <taxon>Bacteria</taxon>
        <taxon>Pseudomonadati</taxon>
        <taxon>Verrucomicrobiota</taxon>
        <taxon>Verrucomicrobiia</taxon>
        <taxon>Verrucomicrobiales</taxon>
        <taxon>Verrucomicrobiaceae</taxon>
        <taxon>Luteolibacter</taxon>
    </lineage>
</organism>
<keyword evidence="2" id="KW-0732">Signal</keyword>
<feature type="compositionally biased region" description="Polar residues" evidence="1">
    <location>
        <begin position="50"/>
        <end position="65"/>
    </location>
</feature>
<dbReference type="EMBL" id="CP051774">
    <property type="protein sequence ID" value="QJE97663.1"/>
    <property type="molecule type" value="Genomic_DNA"/>
</dbReference>
<dbReference type="AlphaFoldDB" id="A0A858RP01"/>
<feature type="signal peptide" evidence="2">
    <location>
        <begin position="1"/>
        <end position="22"/>
    </location>
</feature>